<keyword evidence="1" id="KW-1133">Transmembrane helix</keyword>
<dbReference type="AlphaFoldDB" id="A0A856MKD5"/>
<accession>A0A856MKD5</accession>
<dbReference type="Proteomes" id="UP000503129">
    <property type="component" value="Chromosome"/>
</dbReference>
<proteinExistence type="predicted"/>
<sequence length="66" mass="7101">MDRGKIVAIITGAVSIILALGYLLLVQLLDFRGEMKPAPMSESSHQSSVVAYILPGNAQAIVEKIY</sequence>
<keyword evidence="1" id="KW-0812">Transmembrane</keyword>
<dbReference type="KEGG" id="bsen:DP114_17125"/>
<evidence type="ECO:0000313" key="3">
    <source>
        <dbReference type="Proteomes" id="UP000503129"/>
    </source>
</evidence>
<feature type="transmembrane region" description="Helical" evidence="1">
    <location>
        <begin position="6"/>
        <end position="26"/>
    </location>
</feature>
<protein>
    <submittedName>
        <fullName evidence="2">Glucose-inhibited division protein A</fullName>
    </submittedName>
</protein>
<dbReference type="RefSeq" id="WP_169268911.1">
    <property type="nucleotide sequence ID" value="NZ_CAWOXK010000001.1"/>
</dbReference>
<organism evidence="2 3">
    <name type="scientific">Brasilonema sennae CENA114</name>
    <dbReference type="NCBI Taxonomy" id="415709"/>
    <lineage>
        <taxon>Bacteria</taxon>
        <taxon>Bacillati</taxon>
        <taxon>Cyanobacteriota</taxon>
        <taxon>Cyanophyceae</taxon>
        <taxon>Nostocales</taxon>
        <taxon>Scytonemataceae</taxon>
        <taxon>Brasilonema</taxon>
        <taxon>Bromeliae group (in: Brasilonema)</taxon>
    </lineage>
</organism>
<keyword evidence="1" id="KW-0472">Membrane</keyword>
<evidence type="ECO:0000256" key="1">
    <source>
        <dbReference type="SAM" id="Phobius"/>
    </source>
</evidence>
<keyword evidence="3" id="KW-1185">Reference proteome</keyword>
<name>A0A856MKD5_9CYAN</name>
<evidence type="ECO:0000313" key="2">
    <source>
        <dbReference type="EMBL" id="QDL09396.1"/>
    </source>
</evidence>
<dbReference type="EMBL" id="CP030118">
    <property type="protein sequence ID" value="QDL09396.1"/>
    <property type="molecule type" value="Genomic_DNA"/>
</dbReference>
<gene>
    <name evidence="2" type="ORF">DP114_17125</name>
</gene>
<reference evidence="2 3" key="1">
    <citation type="submission" date="2018-06" db="EMBL/GenBank/DDBJ databases">
        <title>Comparative genomics of Brasilonema spp. strains.</title>
        <authorList>
            <person name="Alvarenga D.O."/>
            <person name="Fiore M.F."/>
            <person name="Varani A.M."/>
        </authorList>
    </citation>
    <scope>NUCLEOTIDE SEQUENCE [LARGE SCALE GENOMIC DNA]</scope>
    <source>
        <strain evidence="2 3">CENA114</strain>
    </source>
</reference>